<evidence type="ECO:0000313" key="2">
    <source>
        <dbReference type="Proteomes" id="UP000215767"/>
    </source>
</evidence>
<reference evidence="2" key="1">
    <citation type="submission" date="2017-05" db="EMBL/GenBank/DDBJ databases">
        <title>Complete and WGS of Bordetella genogroups.</title>
        <authorList>
            <person name="Spilker T."/>
            <person name="Lipuma J."/>
        </authorList>
    </citation>
    <scope>NUCLEOTIDE SEQUENCE [LARGE SCALE GENOMIC DNA]</scope>
    <source>
        <strain evidence="2">AU8856</strain>
    </source>
</reference>
<comment type="caution">
    <text evidence="1">The sequence shown here is derived from an EMBL/GenBank/DDBJ whole genome shotgun (WGS) entry which is preliminary data.</text>
</comment>
<name>A0A261UPQ7_9BORD</name>
<sequence length="77" mass="8610">MISATAEYEPTDVAVDAMRRPQARIHGPVPHLTSILLPFLSHHRRASARRRQRVPAGCVAAAIERKASAFPTQHRYL</sequence>
<accession>A0A261UPQ7</accession>
<keyword evidence="2" id="KW-1185">Reference proteome</keyword>
<gene>
    <name evidence="1" type="ORF">CAL28_27660</name>
</gene>
<dbReference type="EMBL" id="NEVS01000004">
    <property type="protein sequence ID" value="OZI62903.1"/>
    <property type="molecule type" value="Genomic_DNA"/>
</dbReference>
<protein>
    <submittedName>
        <fullName evidence="1">Uncharacterized protein</fullName>
    </submittedName>
</protein>
<proteinExistence type="predicted"/>
<organism evidence="1 2">
    <name type="scientific">Bordetella genomosp. 11</name>
    <dbReference type="NCBI Taxonomy" id="1416808"/>
    <lineage>
        <taxon>Bacteria</taxon>
        <taxon>Pseudomonadati</taxon>
        <taxon>Pseudomonadota</taxon>
        <taxon>Betaproteobacteria</taxon>
        <taxon>Burkholderiales</taxon>
        <taxon>Alcaligenaceae</taxon>
        <taxon>Bordetella</taxon>
    </lineage>
</organism>
<evidence type="ECO:0000313" key="1">
    <source>
        <dbReference type="EMBL" id="OZI62903.1"/>
    </source>
</evidence>
<dbReference type="AlphaFoldDB" id="A0A261UPQ7"/>
<dbReference type="Proteomes" id="UP000215767">
    <property type="component" value="Unassembled WGS sequence"/>
</dbReference>